<dbReference type="AlphaFoldDB" id="A0A375D1J3"/>
<evidence type="ECO:0000313" key="4">
    <source>
        <dbReference type="Proteomes" id="UP000254259"/>
    </source>
</evidence>
<evidence type="ECO:0000313" key="3">
    <source>
        <dbReference type="EMBL" id="SPD63772.1"/>
    </source>
</evidence>
<evidence type="ECO:0000256" key="1">
    <source>
        <dbReference type="ARBA" id="ARBA00022553"/>
    </source>
</evidence>
<dbReference type="Pfam" id="PF00072">
    <property type="entry name" value="Response_reg"/>
    <property type="match status" value="1"/>
</dbReference>
<dbReference type="EMBL" id="LT984813">
    <property type="protein sequence ID" value="SPD63772.1"/>
    <property type="molecule type" value="Genomic_DNA"/>
</dbReference>
<protein>
    <submittedName>
        <fullName evidence="3">Twitching motility two-component system response regulator PilH</fullName>
    </submittedName>
</protein>
<dbReference type="GO" id="GO:0000160">
    <property type="term" value="P:phosphorelay signal transduction system"/>
    <property type="evidence" value="ECO:0007669"/>
    <property type="project" value="InterPro"/>
</dbReference>
<gene>
    <name evidence="3" type="ORF">CBM2636_10788</name>
</gene>
<dbReference type="InterPro" id="IPR001789">
    <property type="entry name" value="Sig_transdc_resp-reg_receiver"/>
</dbReference>
<dbReference type="InterPro" id="IPR050595">
    <property type="entry name" value="Bact_response_regulator"/>
</dbReference>
<dbReference type="InterPro" id="IPR011006">
    <property type="entry name" value="CheY-like_superfamily"/>
</dbReference>
<keyword evidence="1 2" id="KW-0597">Phosphoprotein</keyword>
<dbReference type="Proteomes" id="UP000254259">
    <property type="component" value="Chromosome CBM2636"/>
</dbReference>
<dbReference type="PROSITE" id="PS50110">
    <property type="entry name" value="RESPONSE_REGULATORY"/>
    <property type="match status" value="1"/>
</dbReference>
<proteinExistence type="predicted"/>
<evidence type="ECO:0000256" key="2">
    <source>
        <dbReference type="PROSITE-ProRule" id="PRU00169"/>
    </source>
</evidence>
<feature type="modified residue" description="4-aspartylphosphate" evidence="2">
    <location>
        <position position="79"/>
    </location>
</feature>
<sequence length="147" mass="16124">MPARGRGVAGLNGRRAVYESKENLMTAIHKILIVDDSPTEALFMSDLLGKRGFKVAVASNSEQAFARLQAEAFDLILMDVVMPGQNGYQATRAIKRDDRFKDIPVIMCTSKGLDTDRIWGMRQGASDYIVKPVDGEELLGKIAALAH</sequence>
<dbReference type="PANTHER" id="PTHR44591:SF20">
    <property type="entry name" value="PROTEIN PILH"/>
    <property type="match status" value="1"/>
</dbReference>
<dbReference type="PANTHER" id="PTHR44591">
    <property type="entry name" value="STRESS RESPONSE REGULATOR PROTEIN 1"/>
    <property type="match status" value="1"/>
</dbReference>
<dbReference type="SUPFAM" id="SSF52172">
    <property type="entry name" value="CheY-like"/>
    <property type="match status" value="1"/>
</dbReference>
<dbReference type="Gene3D" id="3.40.50.2300">
    <property type="match status" value="1"/>
</dbReference>
<accession>A0A375D1J3</accession>
<dbReference type="SMART" id="SM00448">
    <property type="entry name" value="REC"/>
    <property type="match status" value="1"/>
</dbReference>
<reference evidence="3 4" key="1">
    <citation type="submission" date="2018-01" db="EMBL/GenBank/DDBJ databases">
        <authorList>
            <person name="Clerissi C."/>
        </authorList>
    </citation>
    <scope>NUCLEOTIDE SEQUENCE [LARGE SCALE GENOMIC DNA]</scope>
    <source>
        <strain evidence="3">Cupriavidus taiwanensis SWF 66322</strain>
    </source>
</reference>
<organism evidence="3 4">
    <name type="scientific">Cupriavidus taiwanensis</name>
    <dbReference type="NCBI Taxonomy" id="164546"/>
    <lineage>
        <taxon>Bacteria</taxon>
        <taxon>Pseudomonadati</taxon>
        <taxon>Pseudomonadota</taxon>
        <taxon>Betaproteobacteria</taxon>
        <taxon>Burkholderiales</taxon>
        <taxon>Burkholderiaceae</taxon>
        <taxon>Cupriavidus</taxon>
    </lineage>
</organism>
<name>A0A375D1J3_9BURK</name>